<protein>
    <submittedName>
        <fullName evidence="2">Uncharacterized protein</fullName>
    </submittedName>
</protein>
<keyword evidence="1" id="KW-1185">Reference proteome</keyword>
<dbReference type="AlphaFoldDB" id="A0AAF3F967"/>
<evidence type="ECO:0000313" key="1">
    <source>
        <dbReference type="Proteomes" id="UP000887575"/>
    </source>
</evidence>
<sequence length="98" mass="10857">MVTVRSATSSISDGIPSCSIFRGAKGILDVSVQQVDEGYQKSVSSQDNAASMFSTLLEDLKKVIDSTHHCLWIIHLNQTIDPLLNDDWFYSLTVIKLI</sequence>
<reference evidence="2" key="1">
    <citation type="submission" date="2024-02" db="UniProtKB">
        <authorList>
            <consortium name="WormBaseParasite"/>
        </authorList>
    </citation>
    <scope>IDENTIFICATION</scope>
</reference>
<dbReference type="WBParaSite" id="MBELARI_LOCUS3143">
    <property type="protein sequence ID" value="MBELARI_LOCUS3143"/>
    <property type="gene ID" value="MBELARI_LOCUS3143"/>
</dbReference>
<name>A0AAF3F967_9BILA</name>
<organism evidence="1 2">
    <name type="scientific">Mesorhabditis belari</name>
    <dbReference type="NCBI Taxonomy" id="2138241"/>
    <lineage>
        <taxon>Eukaryota</taxon>
        <taxon>Metazoa</taxon>
        <taxon>Ecdysozoa</taxon>
        <taxon>Nematoda</taxon>
        <taxon>Chromadorea</taxon>
        <taxon>Rhabditida</taxon>
        <taxon>Rhabditina</taxon>
        <taxon>Rhabditomorpha</taxon>
        <taxon>Rhabditoidea</taxon>
        <taxon>Rhabditidae</taxon>
        <taxon>Mesorhabditinae</taxon>
        <taxon>Mesorhabditis</taxon>
    </lineage>
</organism>
<evidence type="ECO:0000313" key="2">
    <source>
        <dbReference type="WBParaSite" id="MBELARI_LOCUS3143"/>
    </source>
</evidence>
<dbReference type="Proteomes" id="UP000887575">
    <property type="component" value="Unassembled WGS sequence"/>
</dbReference>
<accession>A0AAF3F967</accession>
<proteinExistence type="predicted"/>